<gene>
    <name evidence="2" type="ORF">HALOF300_04258</name>
</gene>
<dbReference type="RefSeq" id="WP_156742878.1">
    <property type="nucleotide sequence ID" value="NZ_CACRYJ010000060.1"/>
</dbReference>
<protein>
    <submittedName>
        <fullName evidence="2">Uncharacterized protein</fullName>
    </submittedName>
</protein>
<dbReference type="EMBL" id="CACRYJ010000060">
    <property type="protein sequence ID" value="VZO39565.1"/>
    <property type="molecule type" value="Genomic_DNA"/>
</dbReference>
<accession>A0A7M4DQ21</accession>
<proteinExistence type="predicted"/>
<evidence type="ECO:0000256" key="1">
    <source>
        <dbReference type="SAM" id="MobiDB-lite"/>
    </source>
</evidence>
<dbReference type="AlphaFoldDB" id="A0A7M4DQ21"/>
<comment type="caution">
    <text evidence="2">The sequence shown here is derived from an EMBL/GenBank/DDBJ whole genome shotgun (WGS) entry which is preliminary data.</text>
</comment>
<organism evidence="2 3">
    <name type="scientific">Occultella aeris</name>
    <dbReference type="NCBI Taxonomy" id="2761496"/>
    <lineage>
        <taxon>Bacteria</taxon>
        <taxon>Bacillati</taxon>
        <taxon>Actinomycetota</taxon>
        <taxon>Actinomycetes</taxon>
        <taxon>Micrococcales</taxon>
        <taxon>Ruaniaceae</taxon>
        <taxon>Occultella</taxon>
    </lineage>
</organism>
<reference evidence="2 3" key="1">
    <citation type="submission" date="2019-11" db="EMBL/GenBank/DDBJ databases">
        <authorList>
            <person name="Criscuolo A."/>
        </authorList>
    </citation>
    <scope>NUCLEOTIDE SEQUENCE [LARGE SCALE GENOMIC DNA]</scope>
    <source>
        <strain evidence="2">CIP111667</strain>
    </source>
</reference>
<evidence type="ECO:0000313" key="2">
    <source>
        <dbReference type="EMBL" id="VZO39565.1"/>
    </source>
</evidence>
<keyword evidence="3" id="KW-1185">Reference proteome</keyword>
<feature type="compositionally biased region" description="Low complexity" evidence="1">
    <location>
        <begin position="46"/>
        <end position="59"/>
    </location>
</feature>
<evidence type="ECO:0000313" key="3">
    <source>
        <dbReference type="Proteomes" id="UP000419743"/>
    </source>
</evidence>
<name>A0A7M4DQ21_9MICO</name>
<dbReference type="Proteomes" id="UP000419743">
    <property type="component" value="Unassembled WGS sequence"/>
</dbReference>
<sequence>MNDTGERPDGGGSPEEFDEAAFEAAFEEAFGAAAEPDRQFRQPVDGGSAAEQAGAAQGSAERDSDGAAEPVADGADAVPVFGADGVRKRSVVAVVLTPITSAPALAGLCAIAKIEADIVPIKRGSLAVRVLPQADEVDPEEFLTGAPAAAVDLARTLSRAAKAGVVLLISRLGEGDEGLTGTISGRNYVNGEPSNEVSAGLILANADDVLENLLLGVITPDQAPGHLKPGNLTRWQAGRLFGRAQRKKKP</sequence>
<feature type="region of interest" description="Disordered" evidence="1">
    <location>
        <begin position="32"/>
        <end position="72"/>
    </location>
</feature>